<evidence type="ECO:0000256" key="16">
    <source>
        <dbReference type="RuleBase" id="RU003692"/>
    </source>
</evidence>
<feature type="binding site" evidence="14">
    <location>
        <position position="310"/>
    </location>
    <ligand>
        <name>FAD</name>
        <dbReference type="ChEBI" id="CHEBI:57692"/>
    </ligand>
</feature>
<dbReference type="InterPro" id="IPR012999">
    <property type="entry name" value="Pyr_OxRdtase_I_AS"/>
</dbReference>
<dbReference type="PROSITE" id="PS00076">
    <property type="entry name" value="PYRIDINE_REDOX_1"/>
    <property type="match status" value="1"/>
</dbReference>
<evidence type="ECO:0000259" key="17">
    <source>
        <dbReference type="Pfam" id="PF02852"/>
    </source>
</evidence>
<dbReference type="Gene3D" id="3.50.50.60">
    <property type="entry name" value="FAD/NAD(P)-binding domain"/>
    <property type="match status" value="2"/>
</dbReference>
<feature type="disulfide bond" description="Redox-active" evidence="15">
    <location>
        <begin position="43"/>
        <end position="48"/>
    </location>
</feature>
<evidence type="ECO:0000259" key="18">
    <source>
        <dbReference type="Pfam" id="PF07992"/>
    </source>
</evidence>
<comment type="similarity">
    <text evidence="2 16">Belongs to the class-I pyridine nucleotide-disulfide oxidoreductase family.</text>
</comment>
<keyword evidence="14" id="KW-0547">Nucleotide-binding</keyword>
<dbReference type="EMBL" id="SOBH01000001">
    <property type="protein sequence ID" value="TDT77606.1"/>
    <property type="molecule type" value="Genomic_DNA"/>
</dbReference>
<keyword evidence="20" id="KW-1185">Reference proteome</keyword>
<keyword evidence="6 16" id="KW-0285">Flavoprotein</keyword>
<accession>A0A4R7LRI2</accession>
<dbReference type="EC" id="1.8.1.4" evidence="3 16"/>
<dbReference type="GO" id="GO:0050660">
    <property type="term" value="F:flavin adenine dinucleotide binding"/>
    <property type="evidence" value="ECO:0007669"/>
    <property type="project" value="InterPro"/>
</dbReference>
<evidence type="ECO:0000313" key="20">
    <source>
        <dbReference type="Proteomes" id="UP000294563"/>
    </source>
</evidence>
<evidence type="ECO:0000256" key="12">
    <source>
        <dbReference type="ARBA" id="ARBA00049187"/>
    </source>
</evidence>
<evidence type="ECO:0000256" key="4">
    <source>
        <dbReference type="ARBA" id="ARBA00016961"/>
    </source>
</evidence>
<protein>
    <recommendedName>
        <fullName evidence="4 16">Dihydrolipoyl dehydrogenase</fullName>
        <ecNumber evidence="3 16">1.8.1.4</ecNumber>
    </recommendedName>
</protein>
<feature type="domain" description="Pyridine nucleotide-disulphide oxidoreductase dimerisation" evidence="17">
    <location>
        <begin position="346"/>
        <end position="454"/>
    </location>
</feature>
<reference evidence="19 20" key="1">
    <citation type="submission" date="2019-03" db="EMBL/GenBank/DDBJ databases">
        <title>Genomic Encyclopedia of Archaeal and Bacterial Type Strains, Phase II (KMG-II): from individual species to whole genera.</title>
        <authorList>
            <person name="Goeker M."/>
        </authorList>
    </citation>
    <scope>NUCLEOTIDE SEQUENCE [LARGE SCALE GENOMIC DNA]</scope>
    <source>
        <strain evidence="19 20">DSM 29467</strain>
    </source>
</reference>
<comment type="caution">
    <text evidence="19">The sequence shown here is derived from an EMBL/GenBank/DDBJ whole genome shotgun (WGS) entry which is preliminary data.</text>
</comment>
<feature type="domain" description="FAD/NAD(P)-binding" evidence="18">
    <location>
        <begin position="6"/>
        <end position="325"/>
    </location>
</feature>
<evidence type="ECO:0000256" key="3">
    <source>
        <dbReference type="ARBA" id="ARBA00012608"/>
    </source>
</evidence>
<dbReference type="SUPFAM" id="SSF51905">
    <property type="entry name" value="FAD/NAD(P)-binding domain"/>
    <property type="match status" value="1"/>
</dbReference>
<dbReference type="InterPro" id="IPR006258">
    <property type="entry name" value="Lipoamide_DH"/>
</dbReference>
<dbReference type="AlphaFoldDB" id="A0A4R7LRI2"/>
<comment type="miscellaneous">
    <text evidence="16">The active site is a redox-active disulfide bond.</text>
</comment>
<dbReference type="PANTHER" id="PTHR22912:SF217">
    <property type="entry name" value="DIHYDROLIPOYL DEHYDROGENASE"/>
    <property type="match status" value="1"/>
</dbReference>
<feature type="binding site" evidence="14">
    <location>
        <position position="270"/>
    </location>
    <ligand>
        <name>NAD(+)</name>
        <dbReference type="ChEBI" id="CHEBI:57540"/>
    </ligand>
</feature>
<feature type="binding site" evidence="14">
    <location>
        <begin position="180"/>
        <end position="187"/>
    </location>
    <ligand>
        <name>NAD(+)</name>
        <dbReference type="ChEBI" id="CHEBI:57540"/>
    </ligand>
</feature>
<evidence type="ECO:0000256" key="1">
    <source>
        <dbReference type="ARBA" id="ARBA00004496"/>
    </source>
</evidence>
<dbReference type="NCBIfam" id="TIGR01350">
    <property type="entry name" value="lipoamide_DH"/>
    <property type="match status" value="1"/>
</dbReference>
<dbReference type="InterPro" id="IPR023753">
    <property type="entry name" value="FAD/NAD-binding_dom"/>
</dbReference>
<keyword evidence="8 16" id="KW-0560">Oxidoreductase</keyword>
<dbReference type="PANTHER" id="PTHR22912">
    <property type="entry name" value="DISULFIDE OXIDOREDUCTASE"/>
    <property type="match status" value="1"/>
</dbReference>
<dbReference type="PIRSF" id="PIRSF000350">
    <property type="entry name" value="Mercury_reductase_MerA"/>
    <property type="match status" value="1"/>
</dbReference>
<dbReference type="Gene3D" id="3.30.390.30">
    <property type="match status" value="1"/>
</dbReference>
<evidence type="ECO:0000256" key="14">
    <source>
        <dbReference type="PIRSR" id="PIRSR000350-3"/>
    </source>
</evidence>
<sequence length="465" mass="49811">MAAKSFDMIVIGAGPGGYVAAIRGAQLGLSVAIVEREHLGGICLNWGCIPTKAMLRSSEVFHLMERAKDFGLKAEKISYDLDAVVKRSRGVAGQLSGGIGHLMKKNKITTIMGEASIPAKGKVSVKTDKGTEELTAKNIVLATGARARELPGLEADGDLVWTYKHALTPKRMPKKLLVIGSGAIGIEFASFYNTLGCDTTVVEVMDRILPVEDAEISAFAKKQFVKQGMKIMEKTMVKQLDRGKGKVTAHIEANGKVEKVEFDTVISAVGIVGNVEGLGLEDLGVKIDRTHVTVDEYCRTGVDGLFAIGDIAGAPWLAHKASHEGVMVAELIAGKNDVHPVRPESIAGCTYCHPQVASVGFTEAKAKEAGYKIKVGRFPFIGNGKAIALGEPEGIVKTIFDEKTGELLGAHMIGAEVTELIQGYVVGRTLETTEEDLMNTVFPHPTLSEMMHESVLDAYGRAIHF</sequence>
<evidence type="ECO:0000256" key="6">
    <source>
        <dbReference type="ARBA" id="ARBA00022630"/>
    </source>
</evidence>
<gene>
    <name evidence="19" type="ORF">BDE40_0896</name>
</gene>
<dbReference type="GO" id="GO:0005737">
    <property type="term" value="C:cytoplasm"/>
    <property type="evidence" value="ECO:0007669"/>
    <property type="project" value="UniProtKB-SubCell"/>
</dbReference>
<dbReference type="FunFam" id="3.30.390.30:FF:000001">
    <property type="entry name" value="Dihydrolipoyl dehydrogenase"/>
    <property type="match status" value="1"/>
</dbReference>
<dbReference type="InterPro" id="IPR050151">
    <property type="entry name" value="Class-I_Pyr_Nuc-Dis_Oxidored"/>
</dbReference>
<organism evidence="19 20">
    <name type="scientific">Litoreibacter halocynthiae</name>
    <dbReference type="NCBI Taxonomy" id="1242689"/>
    <lineage>
        <taxon>Bacteria</taxon>
        <taxon>Pseudomonadati</taxon>
        <taxon>Pseudomonadota</taxon>
        <taxon>Alphaproteobacteria</taxon>
        <taxon>Rhodobacterales</taxon>
        <taxon>Roseobacteraceae</taxon>
        <taxon>Litoreibacter</taxon>
    </lineage>
</organism>
<dbReference type="PRINTS" id="PR00411">
    <property type="entry name" value="PNDRDTASEI"/>
</dbReference>
<keyword evidence="7 14" id="KW-0274">FAD</keyword>
<dbReference type="Pfam" id="PF02852">
    <property type="entry name" value="Pyr_redox_dim"/>
    <property type="match status" value="1"/>
</dbReference>
<evidence type="ECO:0000256" key="10">
    <source>
        <dbReference type="ARBA" id="ARBA00023157"/>
    </source>
</evidence>
<dbReference type="GO" id="GO:0004148">
    <property type="term" value="F:dihydrolipoyl dehydrogenase (NADH) activity"/>
    <property type="evidence" value="ECO:0007669"/>
    <property type="project" value="UniProtKB-EC"/>
</dbReference>
<keyword evidence="9 14" id="KW-0520">NAD</keyword>
<dbReference type="InterPro" id="IPR016156">
    <property type="entry name" value="FAD/NAD-linked_Rdtase_dimer_sf"/>
</dbReference>
<dbReference type="GO" id="GO:0006103">
    <property type="term" value="P:2-oxoglutarate metabolic process"/>
    <property type="evidence" value="ECO:0007669"/>
    <property type="project" value="TreeGrafter"/>
</dbReference>
<evidence type="ECO:0000256" key="11">
    <source>
        <dbReference type="ARBA" id="ARBA00023284"/>
    </source>
</evidence>
<dbReference type="Pfam" id="PF07992">
    <property type="entry name" value="Pyr_redox_2"/>
    <property type="match status" value="1"/>
</dbReference>
<comment type="subcellular location">
    <subcellularLocation>
        <location evidence="1">Cytoplasm</location>
    </subcellularLocation>
</comment>
<evidence type="ECO:0000256" key="5">
    <source>
        <dbReference type="ARBA" id="ARBA00022490"/>
    </source>
</evidence>
<dbReference type="RefSeq" id="WP_134013180.1">
    <property type="nucleotide sequence ID" value="NZ_SOBH01000001.1"/>
</dbReference>
<dbReference type="InterPro" id="IPR004099">
    <property type="entry name" value="Pyr_nucl-diS_OxRdtase_dimer"/>
</dbReference>
<dbReference type="PRINTS" id="PR00368">
    <property type="entry name" value="FADPNR"/>
</dbReference>
<feature type="active site" description="Proton acceptor" evidence="13">
    <location>
        <position position="444"/>
    </location>
</feature>
<keyword evidence="11 16" id="KW-0676">Redox-active center</keyword>
<comment type="catalytic activity">
    <reaction evidence="12 16">
        <text>N(6)-[(R)-dihydrolipoyl]-L-lysyl-[protein] + NAD(+) = N(6)-[(R)-lipoyl]-L-lysyl-[protein] + NADH + H(+)</text>
        <dbReference type="Rhea" id="RHEA:15045"/>
        <dbReference type="Rhea" id="RHEA-COMP:10474"/>
        <dbReference type="Rhea" id="RHEA-COMP:10475"/>
        <dbReference type="ChEBI" id="CHEBI:15378"/>
        <dbReference type="ChEBI" id="CHEBI:57540"/>
        <dbReference type="ChEBI" id="CHEBI:57945"/>
        <dbReference type="ChEBI" id="CHEBI:83099"/>
        <dbReference type="ChEBI" id="CHEBI:83100"/>
        <dbReference type="EC" id="1.8.1.4"/>
    </reaction>
</comment>
<dbReference type="InterPro" id="IPR001100">
    <property type="entry name" value="Pyr_nuc-diS_OxRdtase"/>
</dbReference>
<feature type="binding site" evidence="14">
    <location>
        <position position="203"/>
    </location>
    <ligand>
        <name>NAD(+)</name>
        <dbReference type="ChEBI" id="CHEBI:57540"/>
    </ligand>
</feature>
<dbReference type="Proteomes" id="UP000294563">
    <property type="component" value="Unassembled WGS sequence"/>
</dbReference>
<dbReference type="SUPFAM" id="SSF55424">
    <property type="entry name" value="FAD/NAD-linked reductases, dimerisation (C-terminal) domain"/>
    <property type="match status" value="1"/>
</dbReference>
<evidence type="ECO:0000256" key="8">
    <source>
        <dbReference type="ARBA" id="ARBA00023002"/>
    </source>
</evidence>
<evidence type="ECO:0000256" key="2">
    <source>
        <dbReference type="ARBA" id="ARBA00007532"/>
    </source>
</evidence>
<comment type="cofactor">
    <cofactor evidence="14 16">
        <name>FAD</name>
        <dbReference type="ChEBI" id="CHEBI:57692"/>
    </cofactor>
    <text evidence="14 16">Binds 1 FAD per subunit.</text>
</comment>
<dbReference type="InterPro" id="IPR036188">
    <property type="entry name" value="FAD/NAD-bd_sf"/>
</dbReference>
<evidence type="ECO:0000313" key="19">
    <source>
        <dbReference type="EMBL" id="TDT77606.1"/>
    </source>
</evidence>
<feature type="binding site" evidence="14">
    <location>
        <position position="52"/>
    </location>
    <ligand>
        <name>FAD</name>
        <dbReference type="ChEBI" id="CHEBI:57692"/>
    </ligand>
</feature>
<dbReference type="OrthoDB" id="9776382at2"/>
<keyword evidence="5" id="KW-0963">Cytoplasm</keyword>
<evidence type="ECO:0000256" key="15">
    <source>
        <dbReference type="PIRSR" id="PIRSR000350-4"/>
    </source>
</evidence>
<proteinExistence type="inferred from homology"/>
<dbReference type="FunFam" id="3.50.50.60:FF:000136">
    <property type="entry name" value="Dihydrolipoyl dehydrogenase"/>
    <property type="match status" value="1"/>
</dbReference>
<keyword evidence="10" id="KW-1015">Disulfide bond</keyword>
<name>A0A4R7LRI2_9RHOB</name>
<evidence type="ECO:0000256" key="9">
    <source>
        <dbReference type="ARBA" id="ARBA00023027"/>
    </source>
</evidence>
<evidence type="ECO:0000256" key="7">
    <source>
        <dbReference type="ARBA" id="ARBA00022827"/>
    </source>
</evidence>
<evidence type="ECO:0000256" key="13">
    <source>
        <dbReference type="PIRSR" id="PIRSR000350-2"/>
    </source>
</evidence>